<dbReference type="Gene3D" id="3.30.420.60">
    <property type="entry name" value="eRF1 domain 2"/>
    <property type="match status" value="1"/>
</dbReference>
<evidence type="ECO:0000313" key="2">
    <source>
        <dbReference type="EMBL" id="MFC5379606.1"/>
    </source>
</evidence>
<gene>
    <name evidence="2" type="ORF">ACFPJ6_02270</name>
</gene>
<dbReference type="Proteomes" id="UP001596122">
    <property type="component" value="Unassembled WGS sequence"/>
</dbReference>
<reference evidence="3" key="1">
    <citation type="journal article" date="2019" name="Int. J. Syst. Evol. Microbiol.">
        <title>The Global Catalogue of Microorganisms (GCM) 10K type strain sequencing project: providing services to taxonomists for standard genome sequencing and annotation.</title>
        <authorList>
            <consortium name="The Broad Institute Genomics Platform"/>
            <consortium name="The Broad Institute Genome Sequencing Center for Infectious Disease"/>
            <person name="Wu L."/>
            <person name="Ma J."/>
        </authorList>
    </citation>
    <scope>NUCLEOTIDE SEQUENCE [LARGE SCALE GENOMIC DNA]</scope>
    <source>
        <strain evidence="3">CCUG 43114</strain>
    </source>
</reference>
<dbReference type="GO" id="GO:0016787">
    <property type="term" value="F:hydrolase activity"/>
    <property type="evidence" value="ECO:0007669"/>
    <property type="project" value="UniProtKB-KW"/>
</dbReference>
<feature type="domain" description="Actinobacteria/chloroflexi VLRF1 release factor" evidence="1">
    <location>
        <begin position="84"/>
        <end position="212"/>
    </location>
</feature>
<evidence type="ECO:0000259" key="1">
    <source>
        <dbReference type="Pfam" id="PF18859"/>
    </source>
</evidence>
<protein>
    <submittedName>
        <fullName evidence="2">AcVLRF1 family peptidyl-tRNA hydrolase</fullName>
    </submittedName>
</protein>
<keyword evidence="3" id="KW-1185">Reference proteome</keyword>
<dbReference type="InterPro" id="IPR040783">
    <property type="entry name" value="VLRF1"/>
</dbReference>
<dbReference type="Pfam" id="PF18859">
    <property type="entry name" value="acVLRF1"/>
    <property type="match status" value="1"/>
</dbReference>
<dbReference type="NCBIfam" id="NF041024">
    <property type="entry name" value="acVLRF1_NCBI"/>
    <property type="match status" value="1"/>
</dbReference>
<keyword evidence="2" id="KW-0378">Hydrolase</keyword>
<dbReference type="SUPFAM" id="SSF53137">
    <property type="entry name" value="Translational machinery components"/>
    <property type="match status" value="1"/>
</dbReference>
<name>A0ABW0GKH9_9MICO</name>
<accession>A0ABW0GKH9</accession>
<dbReference type="EMBL" id="JBHSLD010000004">
    <property type="protein sequence ID" value="MFC5379606.1"/>
    <property type="molecule type" value="Genomic_DNA"/>
</dbReference>
<dbReference type="RefSeq" id="WP_340269163.1">
    <property type="nucleotide sequence ID" value="NZ_JBBEOG010000003.1"/>
</dbReference>
<organism evidence="2 3">
    <name type="scientific">Aquipuribacter nitratireducens</name>
    <dbReference type="NCBI Taxonomy" id="650104"/>
    <lineage>
        <taxon>Bacteria</taxon>
        <taxon>Bacillati</taxon>
        <taxon>Actinomycetota</taxon>
        <taxon>Actinomycetes</taxon>
        <taxon>Micrococcales</taxon>
        <taxon>Intrasporangiaceae</taxon>
        <taxon>Aquipuribacter</taxon>
    </lineage>
</organism>
<evidence type="ECO:0000313" key="3">
    <source>
        <dbReference type="Proteomes" id="UP001596122"/>
    </source>
</evidence>
<dbReference type="InterPro" id="IPR042226">
    <property type="entry name" value="eFR1_2_sf"/>
</dbReference>
<proteinExistence type="predicted"/>
<sequence length="216" mass="22398">MSGSRFLEVAPGRVTGWVDRYVAARDGRVVARAVADGLLLVPDEGGQAHLRLLRPEGWSSAADPVDPSVVSAHLAAHAAASVPLLVVAARRGGYGVAVVRDGRVLAGKVGRRYVQGTTAAGGWSQQRFARRRGNQTDKLARDAGAVLRQVLGAALPVGPVAVAVAGDRALVEGVLDGSPAAALPRLGPLEVGEPRRADLDELAERVLAVRVTVHDA</sequence>
<comment type="caution">
    <text evidence="2">The sequence shown here is derived from an EMBL/GenBank/DDBJ whole genome shotgun (WGS) entry which is preliminary data.</text>
</comment>